<gene>
    <name evidence="1" type="ORF">ZHD862_LOCUS39031</name>
</gene>
<comment type="caution">
    <text evidence="1">The sequence shown here is derived from an EMBL/GenBank/DDBJ whole genome shotgun (WGS) entry which is preliminary data.</text>
</comment>
<dbReference type="EMBL" id="CAJNOT010013039">
    <property type="protein sequence ID" value="CAF1539685.1"/>
    <property type="molecule type" value="Genomic_DNA"/>
</dbReference>
<evidence type="ECO:0000313" key="1">
    <source>
        <dbReference type="EMBL" id="CAF1539685.1"/>
    </source>
</evidence>
<organism evidence="1 2">
    <name type="scientific">Rotaria sordida</name>
    <dbReference type="NCBI Taxonomy" id="392033"/>
    <lineage>
        <taxon>Eukaryota</taxon>
        <taxon>Metazoa</taxon>
        <taxon>Spiralia</taxon>
        <taxon>Gnathifera</taxon>
        <taxon>Rotifera</taxon>
        <taxon>Eurotatoria</taxon>
        <taxon>Bdelloidea</taxon>
        <taxon>Philodinida</taxon>
        <taxon>Philodinidae</taxon>
        <taxon>Rotaria</taxon>
    </lineage>
</organism>
<feature type="non-terminal residue" evidence="1">
    <location>
        <position position="1"/>
    </location>
</feature>
<dbReference type="AlphaFoldDB" id="A0A815VT28"/>
<evidence type="ECO:0000313" key="2">
    <source>
        <dbReference type="Proteomes" id="UP000663864"/>
    </source>
</evidence>
<dbReference type="Proteomes" id="UP000663864">
    <property type="component" value="Unassembled WGS sequence"/>
</dbReference>
<sequence length="73" mass="8626">KVFQQEYVSLAVGKASDKSRYVRNHISKTIERFTTLRENLFECVYLIKAQLAQKLIDMRYLHYSKFGKFCSVS</sequence>
<proteinExistence type="predicted"/>
<protein>
    <submittedName>
        <fullName evidence="1">Uncharacterized protein</fullName>
    </submittedName>
</protein>
<accession>A0A815VT28</accession>
<feature type="non-terminal residue" evidence="1">
    <location>
        <position position="73"/>
    </location>
</feature>
<name>A0A815VT28_9BILA</name>
<reference evidence="1" key="1">
    <citation type="submission" date="2021-02" db="EMBL/GenBank/DDBJ databases">
        <authorList>
            <person name="Nowell W R."/>
        </authorList>
    </citation>
    <scope>NUCLEOTIDE SEQUENCE</scope>
</reference>